<proteinExistence type="predicted"/>
<organism evidence="1 2">
    <name type="scientific">Microcystis aeruginosa KW</name>
    <dbReference type="NCBI Taxonomy" id="1960155"/>
    <lineage>
        <taxon>Bacteria</taxon>
        <taxon>Bacillati</taxon>
        <taxon>Cyanobacteriota</taxon>
        <taxon>Cyanophyceae</taxon>
        <taxon>Oscillatoriophycideae</taxon>
        <taxon>Chroococcales</taxon>
        <taxon>Microcystaceae</taxon>
        <taxon>Microcystis</taxon>
    </lineage>
</organism>
<evidence type="ECO:0000313" key="2">
    <source>
        <dbReference type="Proteomes" id="UP000189835"/>
    </source>
</evidence>
<sequence length="65" mass="7571">MYPKYSLFHQCLTCLESLPNFQETIQDEPYISGQLLAEVKLIIKTDHANVNYVCELKTRLNHDLS</sequence>
<comment type="caution">
    <text evidence="1">The sequence shown here is derived from an EMBL/GenBank/DDBJ whole genome shotgun (WGS) entry which is preliminary data.</text>
</comment>
<protein>
    <submittedName>
        <fullName evidence="1">Uncharacterized protein</fullName>
    </submittedName>
</protein>
<reference evidence="1 2" key="1">
    <citation type="submission" date="2017-02" db="EMBL/GenBank/DDBJ databases">
        <title>Genome sequence of Microcystis aeruginosa KW.</title>
        <authorList>
            <person name="Oh H.-M."/>
            <person name="Ahn C.-Y."/>
            <person name="Jeong H."/>
            <person name="Srivastava A."/>
            <person name="Lee H.-G."/>
            <person name="Kang S.-R."/>
        </authorList>
    </citation>
    <scope>NUCLEOTIDE SEQUENCE [LARGE SCALE GENOMIC DNA]</scope>
    <source>
        <strain evidence="1 2">KW</strain>
    </source>
</reference>
<name>A0A1V4BMW6_MICAE</name>
<dbReference type="AlphaFoldDB" id="A0A1V4BMW6"/>
<accession>A0A1V4BMW6</accession>
<gene>
    <name evidence="1" type="ORF">B1L04_23270</name>
</gene>
<dbReference type="EMBL" id="MVGR01000005">
    <property type="protein sequence ID" value="OPF15421.1"/>
    <property type="molecule type" value="Genomic_DNA"/>
</dbReference>
<evidence type="ECO:0000313" key="1">
    <source>
        <dbReference type="EMBL" id="OPF15421.1"/>
    </source>
</evidence>
<dbReference type="Proteomes" id="UP000189835">
    <property type="component" value="Unassembled WGS sequence"/>
</dbReference>
<dbReference type="RefSeq" id="WP_079209535.1">
    <property type="nucleotide sequence ID" value="NZ_MVGR01000005.1"/>
</dbReference>